<dbReference type="OrthoDB" id="291143at2"/>
<feature type="region of interest" description="Disordered" evidence="1">
    <location>
        <begin position="166"/>
        <end position="185"/>
    </location>
</feature>
<dbReference type="STRING" id="1387353.BSF38_02494"/>
<evidence type="ECO:0000256" key="2">
    <source>
        <dbReference type="SAM" id="SignalP"/>
    </source>
</evidence>
<dbReference type="EMBL" id="CP019082">
    <property type="protein sequence ID" value="APW60996.1"/>
    <property type="molecule type" value="Genomic_DNA"/>
</dbReference>
<sequence>MNLPTPSIGSAVRLIFFGAALSAVAEQGTPPRVSPRHVDYKVVFWYRRDRPIETFQYQVYDVRKGEYTPAVDDWTNMMRKKYPGYEVAGRDVDLARETGPNETRKVGAVIHRELLAAAASQGVFVGPLGTTPSGSGIRTYREPGFQVRPGPARVVLPYSPLGPSFNQNPLPQGFPVPMPYPRPHP</sequence>
<reference evidence="4" key="1">
    <citation type="submission" date="2016-12" db="EMBL/GenBank/DDBJ databases">
        <title>Comparative genomics of four Isosphaeraceae planctomycetes: a common pool of plasmids and glycoside hydrolase genes.</title>
        <authorList>
            <person name="Ivanova A."/>
        </authorList>
    </citation>
    <scope>NUCLEOTIDE SEQUENCE [LARGE SCALE GENOMIC DNA]</scope>
    <source>
        <strain evidence="4">PX4</strain>
    </source>
</reference>
<organism evidence="3 4">
    <name type="scientific">Paludisphaera borealis</name>
    <dbReference type="NCBI Taxonomy" id="1387353"/>
    <lineage>
        <taxon>Bacteria</taxon>
        <taxon>Pseudomonadati</taxon>
        <taxon>Planctomycetota</taxon>
        <taxon>Planctomycetia</taxon>
        <taxon>Isosphaerales</taxon>
        <taxon>Isosphaeraceae</taxon>
        <taxon>Paludisphaera</taxon>
    </lineage>
</organism>
<dbReference type="Proteomes" id="UP000186309">
    <property type="component" value="Chromosome"/>
</dbReference>
<feature type="signal peptide" evidence="2">
    <location>
        <begin position="1"/>
        <end position="25"/>
    </location>
</feature>
<name>A0A1U7CQ19_9BACT</name>
<dbReference type="AlphaFoldDB" id="A0A1U7CQ19"/>
<keyword evidence="4" id="KW-1185">Reference proteome</keyword>
<keyword evidence="2" id="KW-0732">Signal</keyword>
<evidence type="ECO:0000313" key="3">
    <source>
        <dbReference type="EMBL" id="APW60996.1"/>
    </source>
</evidence>
<evidence type="ECO:0000313" key="4">
    <source>
        <dbReference type="Proteomes" id="UP000186309"/>
    </source>
</evidence>
<feature type="compositionally biased region" description="Pro residues" evidence="1">
    <location>
        <begin position="172"/>
        <end position="185"/>
    </location>
</feature>
<accession>A0A1U7CQ19</accession>
<protein>
    <submittedName>
        <fullName evidence="3">Uncharacterized protein</fullName>
    </submittedName>
</protein>
<feature type="chain" id="PRO_5012594884" evidence="2">
    <location>
        <begin position="26"/>
        <end position="185"/>
    </location>
</feature>
<dbReference type="RefSeq" id="WP_076346019.1">
    <property type="nucleotide sequence ID" value="NZ_CP019082.1"/>
</dbReference>
<dbReference type="KEGG" id="pbor:BSF38_02494"/>
<gene>
    <name evidence="3" type="ORF">BSF38_02494</name>
</gene>
<evidence type="ECO:0000256" key="1">
    <source>
        <dbReference type="SAM" id="MobiDB-lite"/>
    </source>
</evidence>
<proteinExistence type="predicted"/>